<keyword evidence="3" id="KW-1185">Reference proteome</keyword>
<proteinExistence type="predicted"/>
<protein>
    <recommendedName>
        <fullName evidence="4">Secreted protein</fullName>
    </recommendedName>
</protein>
<dbReference type="EMBL" id="CP014646">
    <property type="protein sequence ID" value="AMO36735.1"/>
    <property type="molecule type" value="Genomic_DNA"/>
</dbReference>
<accession>A0A127K459</accession>
<name>A0A127K459_9RHOO</name>
<sequence>MMKRILCTLALVACAALSLPASAALLTDYGENKLVDALFRGQALGTPATWYVGVSTGTCNDATPGTEPTGGYARQPVSASLSAWAGTQSAGSTTASSGAGATTSNNAVIQFPASTAAWGNVQSVQLWDAVTAGNRWICVDVAAPFNVDRAGVELKFNAGQLQFYVDN</sequence>
<dbReference type="STRING" id="1134435.AC731_007130"/>
<reference evidence="3" key="1">
    <citation type="submission" date="2016-03" db="EMBL/GenBank/DDBJ databases">
        <authorList>
            <person name="Ma C."/>
            <person name="Zhou S."/>
            <person name="Yang G."/>
        </authorList>
    </citation>
    <scope>NUCLEOTIDE SEQUENCE [LARGE SCALE GENOMIC DNA]</scope>
    <source>
        <strain evidence="3">SgZ-1</strain>
    </source>
</reference>
<gene>
    <name evidence="2" type="ORF">AC731_007130</name>
</gene>
<dbReference type="InterPro" id="IPR056908">
    <property type="entry name" value="Gp80-like"/>
</dbReference>
<dbReference type="Proteomes" id="UP000036902">
    <property type="component" value="Chromosome"/>
</dbReference>
<feature type="chain" id="PRO_5007274870" description="Secreted protein" evidence="1">
    <location>
        <begin position="24"/>
        <end position="167"/>
    </location>
</feature>
<dbReference type="AlphaFoldDB" id="A0A127K459"/>
<dbReference type="Pfam" id="PF23140">
    <property type="entry name" value="Gp80"/>
    <property type="match status" value="1"/>
</dbReference>
<evidence type="ECO:0008006" key="4">
    <source>
        <dbReference type="Google" id="ProtNLM"/>
    </source>
</evidence>
<dbReference type="KEGG" id="thu:AC731_007130"/>
<evidence type="ECO:0000313" key="2">
    <source>
        <dbReference type="EMBL" id="AMO36735.1"/>
    </source>
</evidence>
<organism evidence="2 3">
    <name type="scientific">Thauera humireducens</name>
    <dbReference type="NCBI Taxonomy" id="1134435"/>
    <lineage>
        <taxon>Bacteria</taxon>
        <taxon>Pseudomonadati</taxon>
        <taxon>Pseudomonadota</taxon>
        <taxon>Betaproteobacteria</taxon>
        <taxon>Rhodocyclales</taxon>
        <taxon>Zoogloeaceae</taxon>
        <taxon>Thauera</taxon>
    </lineage>
</organism>
<evidence type="ECO:0000256" key="1">
    <source>
        <dbReference type="SAM" id="SignalP"/>
    </source>
</evidence>
<feature type="signal peptide" evidence="1">
    <location>
        <begin position="1"/>
        <end position="23"/>
    </location>
</feature>
<keyword evidence="1" id="KW-0732">Signal</keyword>
<evidence type="ECO:0000313" key="3">
    <source>
        <dbReference type="Proteomes" id="UP000036902"/>
    </source>
</evidence>
<dbReference type="RefSeq" id="WP_048702880.1">
    <property type="nucleotide sequence ID" value="NZ_CP014646.1"/>
</dbReference>